<dbReference type="InterPro" id="IPR015590">
    <property type="entry name" value="Aldehyde_DH_dom"/>
</dbReference>
<dbReference type="CDD" id="cd07100">
    <property type="entry name" value="ALDH_SSADH1_GabD1"/>
    <property type="match status" value="1"/>
</dbReference>
<evidence type="ECO:0000313" key="5">
    <source>
        <dbReference type="EMBL" id="BCI52294.1"/>
    </source>
</evidence>
<dbReference type="GO" id="GO:0004030">
    <property type="term" value="F:aldehyde dehydrogenase [NAD(P)+] activity"/>
    <property type="evidence" value="ECO:0007669"/>
    <property type="project" value="InterPro"/>
</dbReference>
<proteinExistence type="inferred from homology"/>
<evidence type="ECO:0000256" key="3">
    <source>
        <dbReference type="ARBA" id="ARBA00023002"/>
    </source>
</evidence>
<evidence type="ECO:0000313" key="6">
    <source>
        <dbReference type="Proteomes" id="UP000515734"/>
    </source>
</evidence>
<evidence type="ECO:0000256" key="2">
    <source>
        <dbReference type="ARBA" id="ARBA00022857"/>
    </source>
</evidence>
<dbReference type="InterPro" id="IPR016163">
    <property type="entry name" value="Ald_DH_C"/>
</dbReference>
<dbReference type="FunFam" id="3.40.309.10:FF:000009">
    <property type="entry name" value="Aldehyde dehydrogenase A"/>
    <property type="match status" value="1"/>
</dbReference>
<dbReference type="PANTHER" id="PTHR43217">
    <property type="entry name" value="SUCCINATE SEMIALDEHYDE DEHYDROGENASE [NAD(P)+] SAD"/>
    <property type="match status" value="1"/>
</dbReference>
<sequence>MADYAVINPATNETVREYPSIDDAALTAAIERADKAHRSWKTRTVAERAAVIGRVADLYEERAETLGAIITREMGKPITSAMGEATFTASIYRYYADIAESLLADEPLPLLGGTGSAVIRRAPIGVVLGIMPWNYPYYQVARFAGPNLLVGNTVLLKPAPQCPESAEAMAAIFDDAGLPADAYVSILATNAQIEAVIADPRVRGVSLTGSEVAGAAVAEAAGRNLKKVVLELGGSDPFIVLSTDDMDGIVGKAVGARMGNAGQACNAAKRFIVADHLYDEFLAKFTAKMAERTPADPQSPETTTGPLCSTRAAERLEAQVTRAVEQGATLALGGGRRGAFFEPTVLTDVSPDSDAFRQEFFGPVAQVYRVGSEAEAVGLANATEFGLGSYLFTTDAEQAQRVADQIEAGMVFVNTTDGEGPEVPFGGVKKSGFGRELGRLGADEFVNKKLIRVG</sequence>
<feature type="domain" description="Aldehyde dehydrogenase" evidence="4">
    <location>
        <begin position="4"/>
        <end position="450"/>
    </location>
</feature>
<dbReference type="Gene3D" id="3.40.605.10">
    <property type="entry name" value="Aldehyde Dehydrogenase, Chain A, domain 1"/>
    <property type="match status" value="1"/>
</dbReference>
<dbReference type="EMBL" id="AP023287">
    <property type="protein sequence ID" value="BCI52294.1"/>
    <property type="molecule type" value="Genomic_DNA"/>
</dbReference>
<gene>
    <name evidence="5" type="ORF">NIIDNTM18_15720</name>
</gene>
<name>A0A6S6P0K3_9MYCO</name>
<keyword evidence="2" id="KW-0521">NADP</keyword>
<protein>
    <submittedName>
        <fullName evidence="5">Succinate-semialdehyde dehydrogenase</fullName>
    </submittedName>
</protein>
<dbReference type="Pfam" id="PF00171">
    <property type="entry name" value="Aldedh"/>
    <property type="match status" value="1"/>
</dbReference>
<evidence type="ECO:0000259" key="4">
    <source>
        <dbReference type="Pfam" id="PF00171"/>
    </source>
</evidence>
<comment type="similarity">
    <text evidence="1">Belongs to the aldehyde dehydrogenase family.</text>
</comment>
<dbReference type="PANTHER" id="PTHR43217:SF2">
    <property type="entry name" value="SUCCINATE-SEMIALDEHYDE DEHYDROGENASE [NADP(+)]"/>
    <property type="match status" value="1"/>
</dbReference>
<evidence type="ECO:0000256" key="1">
    <source>
        <dbReference type="ARBA" id="ARBA00009986"/>
    </source>
</evidence>
<dbReference type="FunFam" id="3.40.605.10:FF:000012">
    <property type="entry name" value="NAD-dependent succinate-semialdehyde dehydrogenase"/>
    <property type="match status" value="1"/>
</dbReference>
<dbReference type="InterPro" id="IPR016162">
    <property type="entry name" value="Ald_DH_N"/>
</dbReference>
<dbReference type="InterPro" id="IPR044148">
    <property type="entry name" value="ALDH_GabD1-like"/>
</dbReference>
<reference evidence="5 6" key="1">
    <citation type="submission" date="2020-07" db="EMBL/GenBank/DDBJ databases">
        <title>Complete genome sequence of Mycolicibacterium litorale like strain isolated from cardiac implantable electronic device infection.</title>
        <authorList>
            <person name="Fukano H."/>
            <person name="Miyama H."/>
            <person name="Hoshino Y."/>
        </authorList>
    </citation>
    <scope>NUCLEOTIDE SEQUENCE [LARGE SCALE GENOMIC DNA]</scope>
    <source>
        <strain evidence="5 6">NIIDNTM18</strain>
    </source>
</reference>
<keyword evidence="3" id="KW-0560">Oxidoreductase</keyword>
<dbReference type="RefSeq" id="WP_185295139.1">
    <property type="nucleotide sequence ID" value="NZ_AP023287.1"/>
</dbReference>
<organism evidence="5 6">
    <name type="scientific">Mycolicibacterium litorale</name>
    <dbReference type="NCBI Taxonomy" id="758802"/>
    <lineage>
        <taxon>Bacteria</taxon>
        <taxon>Bacillati</taxon>
        <taxon>Actinomycetota</taxon>
        <taxon>Actinomycetes</taxon>
        <taxon>Mycobacteriales</taxon>
        <taxon>Mycobacteriaceae</taxon>
        <taxon>Mycolicibacterium</taxon>
    </lineage>
</organism>
<accession>A0A6S6P0K3</accession>
<dbReference type="Proteomes" id="UP000515734">
    <property type="component" value="Chromosome"/>
</dbReference>
<dbReference type="InterPro" id="IPR047110">
    <property type="entry name" value="GABD/Sad-like"/>
</dbReference>
<dbReference type="SUPFAM" id="SSF53720">
    <property type="entry name" value="ALDH-like"/>
    <property type="match status" value="1"/>
</dbReference>
<dbReference type="AlphaFoldDB" id="A0A6S6P0K3"/>
<dbReference type="GO" id="GO:0004777">
    <property type="term" value="F:succinate-semialdehyde dehydrogenase (NAD+) activity"/>
    <property type="evidence" value="ECO:0007669"/>
    <property type="project" value="TreeGrafter"/>
</dbReference>
<dbReference type="Gene3D" id="3.40.309.10">
    <property type="entry name" value="Aldehyde Dehydrogenase, Chain A, domain 2"/>
    <property type="match status" value="1"/>
</dbReference>
<dbReference type="InterPro" id="IPR016161">
    <property type="entry name" value="Ald_DH/histidinol_DH"/>
</dbReference>